<keyword evidence="5" id="KW-1185">Reference proteome</keyword>
<dbReference type="PANTHER" id="PTHR37299">
    <property type="entry name" value="TRANSCRIPTIONAL REGULATOR-RELATED"/>
    <property type="match status" value="1"/>
</dbReference>
<dbReference type="Pfam" id="PF04397">
    <property type="entry name" value="LytTR"/>
    <property type="match status" value="1"/>
</dbReference>
<dbReference type="Gene3D" id="2.40.50.1020">
    <property type="entry name" value="LytTr DNA-binding domain"/>
    <property type="match status" value="1"/>
</dbReference>
<dbReference type="InterPro" id="IPR007492">
    <property type="entry name" value="LytTR_DNA-bd_dom"/>
</dbReference>
<evidence type="ECO:0000313" key="4">
    <source>
        <dbReference type="EMBL" id="RIV18698.1"/>
    </source>
</evidence>
<dbReference type="PROSITE" id="PS50930">
    <property type="entry name" value="HTH_LYTTR"/>
    <property type="match status" value="1"/>
</dbReference>
<dbReference type="InterPro" id="IPR046947">
    <property type="entry name" value="LytR-like"/>
</dbReference>
<evidence type="ECO:0000313" key="5">
    <source>
        <dbReference type="Proteomes" id="UP000283523"/>
    </source>
</evidence>
<dbReference type="GO" id="GO:0003677">
    <property type="term" value="F:DNA binding"/>
    <property type="evidence" value="ECO:0007669"/>
    <property type="project" value="UniProtKB-KW"/>
</dbReference>
<evidence type="ECO:0000259" key="3">
    <source>
        <dbReference type="PROSITE" id="PS50930"/>
    </source>
</evidence>
<dbReference type="EMBL" id="QXED01000010">
    <property type="protein sequence ID" value="RIV18698.1"/>
    <property type="molecule type" value="Genomic_DNA"/>
</dbReference>
<name>A0A418LZB7_9BACT</name>
<evidence type="ECO:0000259" key="2">
    <source>
        <dbReference type="PROSITE" id="PS50110"/>
    </source>
</evidence>
<dbReference type="Pfam" id="PF00072">
    <property type="entry name" value="Response_reg"/>
    <property type="match status" value="1"/>
</dbReference>
<organism evidence="4 5">
    <name type="scientific">Fibrisoma montanum</name>
    <dbReference type="NCBI Taxonomy" id="2305895"/>
    <lineage>
        <taxon>Bacteria</taxon>
        <taxon>Pseudomonadati</taxon>
        <taxon>Bacteroidota</taxon>
        <taxon>Cytophagia</taxon>
        <taxon>Cytophagales</taxon>
        <taxon>Spirosomataceae</taxon>
        <taxon>Fibrisoma</taxon>
    </lineage>
</organism>
<keyword evidence="4" id="KW-0238">DNA-binding</keyword>
<dbReference type="GO" id="GO:0000156">
    <property type="term" value="F:phosphorelay response regulator activity"/>
    <property type="evidence" value="ECO:0007669"/>
    <property type="project" value="InterPro"/>
</dbReference>
<dbReference type="InterPro" id="IPR011006">
    <property type="entry name" value="CheY-like_superfamily"/>
</dbReference>
<feature type="domain" description="HTH LytTR-type" evidence="3">
    <location>
        <begin position="175"/>
        <end position="243"/>
    </location>
</feature>
<accession>A0A418LZB7</accession>
<reference evidence="4 5" key="1">
    <citation type="submission" date="2018-08" db="EMBL/GenBank/DDBJ databases">
        <title>Fibrisoma montanum sp. nov., isolated from Danxia mountain soil.</title>
        <authorList>
            <person name="Huang Y."/>
        </authorList>
    </citation>
    <scope>NUCLEOTIDE SEQUENCE [LARGE SCALE GENOMIC DNA]</scope>
    <source>
        <strain evidence="4 5">HYT19</strain>
    </source>
</reference>
<dbReference type="SMART" id="SM00448">
    <property type="entry name" value="REC"/>
    <property type="match status" value="1"/>
</dbReference>
<gene>
    <name evidence="4" type="ORF">DYU11_27400</name>
</gene>
<feature type="modified residue" description="4-aspartylphosphate" evidence="1">
    <location>
        <position position="94"/>
    </location>
</feature>
<dbReference type="PANTHER" id="PTHR37299:SF1">
    <property type="entry name" value="STAGE 0 SPORULATION PROTEIN A HOMOLOG"/>
    <property type="match status" value="1"/>
</dbReference>
<proteinExistence type="predicted"/>
<dbReference type="SMART" id="SM00850">
    <property type="entry name" value="LytTR"/>
    <property type="match status" value="1"/>
</dbReference>
<dbReference type="InterPro" id="IPR001789">
    <property type="entry name" value="Sig_transdc_resp-reg_receiver"/>
</dbReference>
<evidence type="ECO:0000256" key="1">
    <source>
        <dbReference type="PROSITE-ProRule" id="PRU00169"/>
    </source>
</evidence>
<comment type="caution">
    <text evidence="4">The sequence shown here is derived from an EMBL/GenBank/DDBJ whole genome shotgun (WGS) entry which is preliminary data.</text>
</comment>
<dbReference type="Gene3D" id="3.40.50.2300">
    <property type="match status" value="1"/>
</dbReference>
<feature type="domain" description="Response regulatory" evidence="2">
    <location>
        <begin position="43"/>
        <end position="154"/>
    </location>
</feature>
<dbReference type="AlphaFoldDB" id="A0A418LZB7"/>
<dbReference type="PROSITE" id="PS50110">
    <property type="entry name" value="RESPONSE_REGULATORY"/>
    <property type="match status" value="1"/>
</dbReference>
<protein>
    <submittedName>
        <fullName evidence="4">DNA-binding response regulator</fullName>
    </submittedName>
</protein>
<dbReference type="Proteomes" id="UP000283523">
    <property type="component" value="Unassembled WGS sequence"/>
</dbReference>
<sequence length="275" mass="31141">MARAGQSAASAGTGLPRPLRDAGVSGERVFLCVACHFSSMNLTCLIVDDEPLAVQLLEGHIRLTPFLTHAHTCYHALEALKWLETNTVDLIFMDINMPYLSGIQLKVLLPIQQPVIFTTAYSDYAVESYELNAIDYLLKPITFDRFLKAAMKVRKTVEQAQAPPVSAASEPETHIYIKSGKDYLNVAYNDILYIEALKDYVTVVTPTTRIIAYKRLKDLEQTLPDQFSRVHLSYIVNHNKIQKMVANHIWIGAQQIPLSDTYRTAFLQRIEQQLW</sequence>
<dbReference type="SUPFAM" id="SSF52172">
    <property type="entry name" value="CheY-like"/>
    <property type="match status" value="1"/>
</dbReference>
<keyword evidence="1" id="KW-0597">Phosphoprotein</keyword>